<name>A0A8J8SXM1_HALGN</name>
<protein>
    <submittedName>
        <fullName evidence="1">Uncharacterized protein</fullName>
    </submittedName>
</protein>
<evidence type="ECO:0000313" key="2">
    <source>
        <dbReference type="Proteomes" id="UP000785679"/>
    </source>
</evidence>
<dbReference type="EMBL" id="RRYP01016778">
    <property type="protein sequence ID" value="TNV74612.1"/>
    <property type="molecule type" value="Genomic_DNA"/>
</dbReference>
<reference evidence="1" key="1">
    <citation type="submission" date="2019-06" db="EMBL/GenBank/DDBJ databases">
        <authorList>
            <person name="Zheng W."/>
        </authorList>
    </citation>
    <scope>NUCLEOTIDE SEQUENCE</scope>
    <source>
        <strain evidence="1">QDHG01</strain>
    </source>
</reference>
<dbReference type="Proteomes" id="UP000785679">
    <property type="component" value="Unassembled WGS sequence"/>
</dbReference>
<comment type="caution">
    <text evidence="1">The sequence shown here is derived from an EMBL/GenBank/DDBJ whole genome shotgun (WGS) entry which is preliminary data.</text>
</comment>
<proteinExistence type="predicted"/>
<dbReference type="AlphaFoldDB" id="A0A8J8SXM1"/>
<organism evidence="1 2">
    <name type="scientific">Halteria grandinella</name>
    <dbReference type="NCBI Taxonomy" id="5974"/>
    <lineage>
        <taxon>Eukaryota</taxon>
        <taxon>Sar</taxon>
        <taxon>Alveolata</taxon>
        <taxon>Ciliophora</taxon>
        <taxon>Intramacronucleata</taxon>
        <taxon>Spirotrichea</taxon>
        <taxon>Stichotrichia</taxon>
        <taxon>Sporadotrichida</taxon>
        <taxon>Halteriidae</taxon>
        <taxon>Halteria</taxon>
    </lineage>
</organism>
<evidence type="ECO:0000313" key="1">
    <source>
        <dbReference type="EMBL" id="TNV74612.1"/>
    </source>
</evidence>
<keyword evidence="2" id="KW-1185">Reference proteome</keyword>
<sequence length="308" mass="35233">MRLIIPQKLIESVRRDLVIHYEALGVLHLTHSGVSADSLESKLLALQPESAAFWEEMERQTDLATWKGSRICVVLNHQLFNLIDSLLEGLVLEREGKPQGAQEIDGKIQKVIKYLKVTTIYTTHIYYFSSVDRIVSLFFLYQREKNLAMLEEIIAVIITLTSKHNNEKKPSNVQGLGMESFHKDIGQVMDQLNCLLRSFDLILDLTMSKDASKEQVLSIVSQKIESLQQQLSLIKEGDVDKKEASLSQLRTRHQIDIVTWIKQLLERPEPAQTSLEDASVLVFRSINTYRKVLFKIQVNQQMWVTSAG</sequence>
<accession>A0A8J8SXM1</accession>
<gene>
    <name evidence="1" type="ORF">FGO68_gene17266</name>
</gene>